<evidence type="ECO:0000313" key="10">
    <source>
        <dbReference type="EMBL" id="CAA2618725.1"/>
    </source>
</evidence>
<dbReference type="FunFam" id="1.10.30.10:FF:000012">
    <property type="entry name" value="axial regulator YABBY 5-like"/>
    <property type="match status" value="1"/>
</dbReference>
<dbReference type="PANTHER" id="PTHR31675:SF30">
    <property type="entry name" value="AXIAL REGULATOR YABBY 2-RELATED"/>
    <property type="match status" value="1"/>
</dbReference>
<dbReference type="AlphaFoldDB" id="A0A7I8IMT0"/>
<dbReference type="InterPro" id="IPR056776">
    <property type="entry name" value="YABBY_N"/>
</dbReference>
<gene>
    <name evidence="10" type="ORF">SI7747_04004892</name>
</gene>
<proteinExistence type="inferred from homology"/>
<name>A0A7I8IMT0_SPIIN</name>
<dbReference type="InterPro" id="IPR006780">
    <property type="entry name" value="YABBY"/>
</dbReference>
<dbReference type="PANTHER" id="PTHR31675">
    <property type="entry name" value="PROTEIN YABBY 6-RELATED"/>
    <property type="match status" value="1"/>
</dbReference>
<dbReference type="Gene3D" id="1.10.30.10">
    <property type="entry name" value="High mobility group box domain"/>
    <property type="match status" value="1"/>
</dbReference>
<keyword evidence="11" id="KW-1185">Reference proteome</keyword>
<feature type="domain" description="YABBY N-terminal" evidence="9">
    <location>
        <begin position="7"/>
        <end position="63"/>
    </location>
</feature>
<keyword evidence="3" id="KW-0479">Metal-binding</keyword>
<comment type="subcellular location">
    <subcellularLocation>
        <location evidence="1">Nucleus</location>
    </subcellularLocation>
</comment>
<evidence type="ECO:0000256" key="3">
    <source>
        <dbReference type="ARBA" id="ARBA00022723"/>
    </source>
</evidence>
<evidence type="ECO:0000256" key="2">
    <source>
        <dbReference type="ARBA" id="ARBA00010325"/>
    </source>
</evidence>
<keyword evidence="5" id="KW-0862">Zinc</keyword>
<dbReference type="Proteomes" id="UP001189122">
    <property type="component" value="Unassembled WGS sequence"/>
</dbReference>
<evidence type="ECO:0000259" key="9">
    <source>
        <dbReference type="Pfam" id="PF24868"/>
    </source>
</evidence>
<feature type="compositionally biased region" description="Basic and acidic residues" evidence="7">
    <location>
        <begin position="162"/>
        <end position="172"/>
    </location>
</feature>
<dbReference type="GO" id="GO:0008270">
    <property type="term" value="F:zinc ion binding"/>
    <property type="evidence" value="ECO:0007669"/>
    <property type="project" value="UniProtKB-KW"/>
</dbReference>
<dbReference type="GO" id="GO:0010158">
    <property type="term" value="P:abaxial cell fate specification"/>
    <property type="evidence" value="ECO:0007669"/>
    <property type="project" value="TreeGrafter"/>
</dbReference>
<evidence type="ECO:0000256" key="7">
    <source>
        <dbReference type="SAM" id="MobiDB-lite"/>
    </source>
</evidence>
<evidence type="ECO:0000256" key="6">
    <source>
        <dbReference type="ARBA" id="ARBA00023242"/>
    </source>
</evidence>
<organism evidence="10">
    <name type="scientific">Spirodela intermedia</name>
    <name type="common">Intermediate duckweed</name>
    <dbReference type="NCBI Taxonomy" id="51605"/>
    <lineage>
        <taxon>Eukaryota</taxon>
        <taxon>Viridiplantae</taxon>
        <taxon>Streptophyta</taxon>
        <taxon>Embryophyta</taxon>
        <taxon>Tracheophyta</taxon>
        <taxon>Spermatophyta</taxon>
        <taxon>Magnoliopsida</taxon>
        <taxon>Liliopsida</taxon>
        <taxon>Araceae</taxon>
        <taxon>Lemnoideae</taxon>
        <taxon>Spirodela</taxon>
    </lineage>
</organism>
<protein>
    <submittedName>
        <fullName evidence="10">Uncharacterized protein</fullName>
    </submittedName>
</protein>
<dbReference type="GO" id="GO:0050793">
    <property type="term" value="P:regulation of developmental process"/>
    <property type="evidence" value="ECO:0007669"/>
    <property type="project" value="UniProtKB-ARBA"/>
</dbReference>
<keyword evidence="6" id="KW-0539">Nucleus</keyword>
<evidence type="ECO:0000256" key="5">
    <source>
        <dbReference type="ARBA" id="ARBA00022833"/>
    </source>
</evidence>
<dbReference type="EMBL" id="CACRZD030000004">
    <property type="protein sequence ID" value="CAA6658447.1"/>
    <property type="molecule type" value="Genomic_DNA"/>
</dbReference>
<evidence type="ECO:0000256" key="4">
    <source>
        <dbReference type="ARBA" id="ARBA00022771"/>
    </source>
</evidence>
<dbReference type="InterPro" id="IPR056775">
    <property type="entry name" value="YABBY_C"/>
</dbReference>
<dbReference type="Pfam" id="PF04690">
    <property type="entry name" value="YABBY"/>
    <property type="match status" value="1"/>
</dbReference>
<dbReference type="GO" id="GO:0003002">
    <property type="term" value="P:regionalization"/>
    <property type="evidence" value="ECO:0007669"/>
    <property type="project" value="UniProtKB-ARBA"/>
</dbReference>
<keyword evidence="4" id="KW-0863">Zinc-finger</keyword>
<evidence type="ECO:0000313" key="11">
    <source>
        <dbReference type="Proteomes" id="UP001189122"/>
    </source>
</evidence>
<feature type="domain" description="YABBY protein C-terminal" evidence="8">
    <location>
        <begin position="96"/>
        <end position="157"/>
    </location>
</feature>
<dbReference type="EMBL" id="LR743591">
    <property type="protein sequence ID" value="CAA2618725.1"/>
    <property type="molecule type" value="Genomic_DNA"/>
</dbReference>
<feature type="region of interest" description="Disordered" evidence="7">
    <location>
        <begin position="162"/>
        <end position="184"/>
    </location>
</feature>
<dbReference type="SUPFAM" id="SSF47095">
    <property type="entry name" value="HMG-box"/>
    <property type="match status" value="1"/>
</dbReference>
<dbReference type="Pfam" id="PF24868">
    <property type="entry name" value="YABBY_N"/>
    <property type="match status" value="1"/>
</dbReference>
<accession>A0A7I8IMT0</accession>
<dbReference type="GO" id="GO:0005634">
    <property type="term" value="C:nucleus"/>
    <property type="evidence" value="ECO:0007669"/>
    <property type="project" value="UniProtKB-SubCell"/>
</dbReference>
<comment type="similarity">
    <text evidence="2">Belongs to the YABBY family.</text>
</comment>
<evidence type="ECO:0000256" key="1">
    <source>
        <dbReference type="ARBA" id="ARBA00004123"/>
    </source>
</evidence>
<evidence type="ECO:0000259" key="8">
    <source>
        <dbReference type="Pfam" id="PF04690"/>
    </source>
</evidence>
<reference evidence="10 11" key="1">
    <citation type="submission" date="2019-12" db="EMBL/GenBank/DDBJ databases">
        <authorList>
            <person name="Scholz U."/>
            <person name="Mascher M."/>
            <person name="Fiebig A."/>
        </authorList>
    </citation>
    <scope>NUCLEOTIDE SEQUENCE</scope>
</reference>
<sequence>MSFEAVASEHVCYIHCNFCNTILAVSVPLSNLLNFVTVRCGHCASLLSVNMGVLLQTFFLHDFQLQSHSVRSLGYSNVCGSSSRGSTIPTMNSTDNDQHQLLIRRPPEKRQRVPSTYNRFIKEEIQRIKANNPTISHREAFSSAAKNWAHLPHLQCGANFDGDKQGKLEEATTAKGTPKSKELC</sequence>
<dbReference type="InterPro" id="IPR036910">
    <property type="entry name" value="HMG_box_dom_sf"/>
</dbReference>